<reference evidence="1" key="1">
    <citation type="journal article" date="2000" name="J. Gen. Virol.">
        <title>Phylogenetic position of the Diadromus pulchellus ascovirus DNA polymerase among viruses with large double-stranded DNA genomes.</title>
        <authorList>
            <person name="Stasiak K."/>
            <person name="Demattei M.V."/>
            <person name="Federici B.A."/>
            <person name="Bigot Y."/>
        </authorList>
    </citation>
    <scope>NUCLEOTIDE SEQUENCE</scope>
</reference>
<organismHost>
    <name type="scientific">Spodoptera frugiperda</name>
    <name type="common">Fall armyworm</name>
    <dbReference type="NCBI Taxonomy" id="7108"/>
</organismHost>
<organism evidence="1">
    <name type="scientific">Spodoptera frugiperda ascovirus 1a</name>
    <name type="common">SfAV-1a</name>
    <dbReference type="NCBI Taxonomy" id="113370"/>
    <lineage>
        <taxon>Viruses</taxon>
        <taxon>Varidnaviria</taxon>
        <taxon>Bamfordvirae</taxon>
        <taxon>Nucleocytoviricota</taxon>
        <taxon>Megaviricetes</taxon>
        <taxon>Pimascovirales</taxon>
        <taxon>Pimascovirales incertae sedis</taxon>
        <taxon>Ascoviridae</taxon>
        <taxon>Ascovirus</taxon>
        <taxon>Ascovirus sfav1a</taxon>
    </lineage>
</organism>
<evidence type="ECO:0000313" key="1">
    <source>
        <dbReference type="EMBL" id="CAC19171.1"/>
    </source>
</evidence>
<dbReference type="EMBL" id="AJ279828">
    <property type="protein sequence ID" value="CAC19171.1"/>
    <property type="molecule type" value="Genomic_DNA"/>
</dbReference>
<sequence length="170" mass="19274">MEPYTFAGQIVGKLERSGRGLPVSTAHSVHEGSFTHFAGEADGDERLCSFPDTVQRLHVDQLHVALVLVVFTRYGFFEFRTYRSPNGTTTLQRIVVGEFAIQLRFHLTESETCRRTFLVDAVRSQHERYVFPLSPYTVTIRVRVFLFRGHDSPVVHVKVVTASCGKCGHF</sequence>
<protein>
    <submittedName>
        <fullName evidence="1">Uncharacterized protein</fullName>
    </submittedName>
</protein>
<proteinExistence type="predicted"/>
<name>Q9DKM3_SFAVA</name>
<accession>Q9DKM3</accession>